<dbReference type="KEGG" id="eke:EK0264_00690"/>
<feature type="compositionally biased region" description="Gly residues" evidence="1">
    <location>
        <begin position="98"/>
        <end position="107"/>
    </location>
</feature>
<dbReference type="EMBL" id="CP047156">
    <property type="protein sequence ID" value="QHB98956.1"/>
    <property type="molecule type" value="Genomic_DNA"/>
</dbReference>
<protein>
    <submittedName>
        <fullName evidence="3">Uncharacterized protein</fullName>
    </submittedName>
</protein>
<accession>A0A7L4YK92</accession>
<evidence type="ECO:0000313" key="3">
    <source>
        <dbReference type="EMBL" id="QHB98956.1"/>
    </source>
</evidence>
<dbReference type="RefSeq" id="WP_159541964.1">
    <property type="nucleotide sequence ID" value="NZ_CP047156.1"/>
</dbReference>
<evidence type="ECO:0000256" key="1">
    <source>
        <dbReference type="SAM" id="MobiDB-lite"/>
    </source>
</evidence>
<sequence length="259" mass="27267">MSLLAGGAPFYDAEYDVTYTEGELRGEIIGTAVVGGICAVLSVGGLLSTLYLRRTYPEQLNAPKLLPNSLTMTDIVNGLRHESPLGAADLGGWSVGGEGAGSLGPSGEGAMNGQPQRPSRASDDVAVLWKQRRLLAAMLPSIGDVMPDLEAREYAAFETLMRRAREVEVLDISLASGTRTNPLQTERTLDVLDAQLAEGVKAHAALVQAAAVVYAEVVAVGSVDAPDGDELRRTQEALEAAAAGLREANAINREILDRA</sequence>
<name>A0A7L4YK92_9ACTN</name>
<proteinExistence type="predicted"/>
<feature type="region of interest" description="Disordered" evidence="1">
    <location>
        <begin position="98"/>
        <end position="119"/>
    </location>
</feature>
<reference evidence="3 4" key="1">
    <citation type="journal article" date="2018" name="Int. J. Syst. Evol. Microbiol.">
        <title>Epidermidibacterium keratini gen. nov., sp. nov., a member of the family Sporichthyaceae, isolated from keratin epidermis.</title>
        <authorList>
            <person name="Lee D.G."/>
            <person name="Trujillo M.E."/>
            <person name="Kang S."/>
            <person name="Nam J.J."/>
            <person name="Kim Y.J."/>
        </authorList>
    </citation>
    <scope>NUCLEOTIDE SEQUENCE [LARGE SCALE GENOMIC DNA]</scope>
    <source>
        <strain evidence="3 4">EPI-7</strain>
    </source>
</reference>
<gene>
    <name evidence="3" type="ORF">EK0264_00690</name>
</gene>
<organism evidence="3 4">
    <name type="scientific">Epidermidibacterium keratini</name>
    <dbReference type="NCBI Taxonomy" id="1891644"/>
    <lineage>
        <taxon>Bacteria</taxon>
        <taxon>Bacillati</taxon>
        <taxon>Actinomycetota</taxon>
        <taxon>Actinomycetes</taxon>
        <taxon>Sporichthyales</taxon>
        <taxon>Sporichthyaceae</taxon>
        <taxon>Epidermidibacterium</taxon>
    </lineage>
</organism>
<keyword evidence="4" id="KW-1185">Reference proteome</keyword>
<evidence type="ECO:0000313" key="4">
    <source>
        <dbReference type="Proteomes" id="UP000463857"/>
    </source>
</evidence>
<keyword evidence="2" id="KW-0472">Membrane</keyword>
<keyword evidence="2" id="KW-1133">Transmembrane helix</keyword>
<dbReference type="InParanoid" id="A0A7L4YK92"/>
<evidence type="ECO:0000256" key="2">
    <source>
        <dbReference type="SAM" id="Phobius"/>
    </source>
</evidence>
<dbReference type="AlphaFoldDB" id="A0A7L4YK92"/>
<dbReference type="Proteomes" id="UP000463857">
    <property type="component" value="Chromosome"/>
</dbReference>
<keyword evidence="2" id="KW-0812">Transmembrane</keyword>
<feature type="transmembrane region" description="Helical" evidence="2">
    <location>
        <begin position="28"/>
        <end position="52"/>
    </location>
</feature>